<dbReference type="Gene3D" id="1.20.140.10">
    <property type="entry name" value="Butyryl-CoA Dehydrogenase, subunit A, domain 3"/>
    <property type="match status" value="1"/>
</dbReference>
<dbReference type="GO" id="GO:0016627">
    <property type="term" value="F:oxidoreductase activity, acting on the CH-CH group of donors"/>
    <property type="evidence" value="ECO:0007669"/>
    <property type="project" value="InterPro"/>
</dbReference>
<feature type="domain" description="Acyl-CoA oxidase/dehydrogenase middle" evidence="8">
    <location>
        <begin position="126"/>
        <end position="220"/>
    </location>
</feature>
<evidence type="ECO:0000256" key="3">
    <source>
        <dbReference type="ARBA" id="ARBA00022630"/>
    </source>
</evidence>
<organism evidence="10 11">
    <name type="scientific">Sphingobium cloacae</name>
    <dbReference type="NCBI Taxonomy" id="120107"/>
    <lineage>
        <taxon>Bacteria</taxon>
        <taxon>Pseudomonadati</taxon>
        <taxon>Pseudomonadota</taxon>
        <taxon>Alphaproteobacteria</taxon>
        <taxon>Sphingomonadales</taxon>
        <taxon>Sphingomonadaceae</taxon>
        <taxon>Sphingobium</taxon>
    </lineage>
</organism>
<accession>A0A1E1F7T7</accession>
<evidence type="ECO:0000256" key="2">
    <source>
        <dbReference type="ARBA" id="ARBA00009347"/>
    </source>
</evidence>
<dbReference type="EMBL" id="AP017656">
    <property type="protein sequence ID" value="BAV66583.1"/>
    <property type="molecule type" value="Genomic_DNA"/>
</dbReference>
<reference evidence="10 11" key="1">
    <citation type="submission" date="2016-10" db="EMBL/GenBank/DDBJ databases">
        <title>Complete Genome Sequence of the Nonylphenol-Degrading Bacterium Sphingobium cloacae JCM 10874T.</title>
        <authorList>
            <person name="Ootsuka M."/>
            <person name="Nishizawa T."/>
            <person name="Ohta H."/>
        </authorList>
    </citation>
    <scope>NUCLEOTIDE SEQUENCE [LARGE SCALE GENOMIC DNA]</scope>
    <source>
        <strain evidence="10 11">JCM 10874</strain>
        <plasmid evidence="11">psclo_2 dna</plasmid>
    </source>
</reference>
<dbReference type="PANTHER" id="PTHR43292">
    <property type="entry name" value="ACYL-COA DEHYDROGENASE"/>
    <property type="match status" value="1"/>
</dbReference>
<evidence type="ECO:0000256" key="5">
    <source>
        <dbReference type="ARBA" id="ARBA00023002"/>
    </source>
</evidence>
<dbReference type="InterPro" id="IPR046373">
    <property type="entry name" value="Acyl-CoA_Oxase/DH_mid-dom_sf"/>
</dbReference>
<protein>
    <submittedName>
        <fullName evidence="10">Acyl-CoA dehydrogenase</fullName>
    </submittedName>
</protein>
<name>A0A1E1F7T7_9SPHN</name>
<geneLocation type="plasmid" evidence="11">
    <name>psclo_2 dna</name>
</geneLocation>
<gene>
    <name evidence="10" type="ORF">SCLO_2002500</name>
</gene>
<keyword evidence="11" id="KW-1185">Reference proteome</keyword>
<dbReference type="InterPro" id="IPR037069">
    <property type="entry name" value="AcylCoA_DH/ox_N_sf"/>
</dbReference>
<proteinExistence type="inferred from homology"/>
<comment type="cofactor">
    <cofactor evidence="1 6">
        <name>FAD</name>
        <dbReference type="ChEBI" id="CHEBI:57692"/>
    </cofactor>
</comment>
<dbReference type="InterPro" id="IPR009075">
    <property type="entry name" value="AcylCo_DH/oxidase_C"/>
</dbReference>
<dbReference type="AlphaFoldDB" id="A0A1E1F7T7"/>
<dbReference type="Gene3D" id="2.40.110.10">
    <property type="entry name" value="Butyryl-CoA Dehydrogenase, subunit A, domain 2"/>
    <property type="match status" value="1"/>
</dbReference>
<comment type="similarity">
    <text evidence="2 6">Belongs to the acyl-CoA dehydrogenase family.</text>
</comment>
<dbReference type="GO" id="GO:0005886">
    <property type="term" value="C:plasma membrane"/>
    <property type="evidence" value="ECO:0007669"/>
    <property type="project" value="TreeGrafter"/>
</dbReference>
<dbReference type="RefSeq" id="WP_066516421.1">
    <property type="nucleotide sequence ID" value="NZ_AP017656.1"/>
</dbReference>
<evidence type="ECO:0000259" key="8">
    <source>
        <dbReference type="Pfam" id="PF02770"/>
    </source>
</evidence>
<evidence type="ECO:0000256" key="1">
    <source>
        <dbReference type="ARBA" id="ARBA00001974"/>
    </source>
</evidence>
<keyword evidence="4 6" id="KW-0274">FAD</keyword>
<dbReference type="InterPro" id="IPR009100">
    <property type="entry name" value="AcylCoA_DH/oxidase_NM_dom_sf"/>
</dbReference>
<dbReference type="Pfam" id="PF02770">
    <property type="entry name" value="Acyl-CoA_dh_M"/>
    <property type="match status" value="1"/>
</dbReference>
<dbReference type="KEGG" id="sclo:SCLO_2002500"/>
<feature type="domain" description="Acyl-CoA dehydrogenase/oxidase N-terminal" evidence="9">
    <location>
        <begin position="7"/>
        <end position="122"/>
    </location>
</feature>
<dbReference type="OrthoDB" id="7795946at2"/>
<dbReference type="PANTHER" id="PTHR43292:SF3">
    <property type="entry name" value="ACYL-COA DEHYDROGENASE FADE29"/>
    <property type="match status" value="1"/>
</dbReference>
<dbReference type="InterPro" id="IPR013786">
    <property type="entry name" value="AcylCoA_DH/ox_N"/>
</dbReference>
<evidence type="ECO:0000259" key="7">
    <source>
        <dbReference type="Pfam" id="PF00441"/>
    </source>
</evidence>
<dbReference type="SUPFAM" id="SSF56645">
    <property type="entry name" value="Acyl-CoA dehydrogenase NM domain-like"/>
    <property type="match status" value="1"/>
</dbReference>
<evidence type="ECO:0000259" key="9">
    <source>
        <dbReference type="Pfam" id="PF02771"/>
    </source>
</evidence>
<dbReference type="Proteomes" id="UP000218272">
    <property type="component" value="Plasmid pSCLO_2"/>
</dbReference>
<feature type="domain" description="Acyl-CoA dehydrogenase/oxidase C-terminal" evidence="7">
    <location>
        <begin position="232"/>
        <end position="386"/>
    </location>
</feature>
<keyword evidence="3 6" id="KW-0285">Flavoprotein</keyword>
<sequence length="406" mass="43973">MDLSYGPEYEAFRDELRAFIAANRHRAPAAPGAAQRAGADAVAWQQLLLEHGYTARTIPRDYGGFGAEPDILTSRIIAEEFAAAGVPGGLSNQGISMLVPTLLELGTEEQKRRWIAPTLRGEIVWCQGYSEPGAGSDLAALRTSAREENGEFVINGQKIWTSTAHQADMIFCLVRTEAEALKHAGISYLIFSMKTPGIEVRPLRTMTGHAEFNETFFTDVRVPVDQIVGQRGQGWMVANATLGYERGMLGDPAALENRLAALVQLMHDERIDGVRAIDNAALCGRLVALQAEVAAMKFNGLRLLSNSLKGEPGGLAKLIVKLQSCELAHQISALAIDAMGELGLLYGGSRRERAGGSWQWNYMFQLGLIIGGGTAQIQKNIIAERGLGMPREPKLEHARAPKAEAA</sequence>
<dbReference type="InterPro" id="IPR036250">
    <property type="entry name" value="AcylCo_DH-like_C"/>
</dbReference>
<keyword evidence="10" id="KW-0614">Plasmid</keyword>
<dbReference type="GO" id="GO:0050660">
    <property type="term" value="F:flavin adenine dinucleotide binding"/>
    <property type="evidence" value="ECO:0007669"/>
    <property type="project" value="InterPro"/>
</dbReference>
<dbReference type="Gene3D" id="1.10.540.10">
    <property type="entry name" value="Acyl-CoA dehydrogenase/oxidase, N-terminal domain"/>
    <property type="match status" value="1"/>
</dbReference>
<evidence type="ECO:0000256" key="6">
    <source>
        <dbReference type="RuleBase" id="RU362125"/>
    </source>
</evidence>
<dbReference type="Pfam" id="PF02771">
    <property type="entry name" value="Acyl-CoA_dh_N"/>
    <property type="match status" value="1"/>
</dbReference>
<dbReference type="SUPFAM" id="SSF47203">
    <property type="entry name" value="Acyl-CoA dehydrogenase C-terminal domain-like"/>
    <property type="match status" value="1"/>
</dbReference>
<dbReference type="InterPro" id="IPR052161">
    <property type="entry name" value="Mycobact_Acyl-CoA_DH"/>
</dbReference>
<dbReference type="Pfam" id="PF00441">
    <property type="entry name" value="Acyl-CoA_dh_1"/>
    <property type="match status" value="1"/>
</dbReference>
<evidence type="ECO:0000313" key="10">
    <source>
        <dbReference type="EMBL" id="BAV66583.1"/>
    </source>
</evidence>
<keyword evidence="5 6" id="KW-0560">Oxidoreductase</keyword>
<dbReference type="InterPro" id="IPR006091">
    <property type="entry name" value="Acyl-CoA_Oxase/DH_mid-dom"/>
</dbReference>
<evidence type="ECO:0000313" key="11">
    <source>
        <dbReference type="Proteomes" id="UP000218272"/>
    </source>
</evidence>
<dbReference type="FunFam" id="2.40.110.10:FF:000011">
    <property type="entry name" value="Acyl-CoA dehydrogenase FadE34"/>
    <property type="match status" value="1"/>
</dbReference>
<evidence type="ECO:0000256" key="4">
    <source>
        <dbReference type="ARBA" id="ARBA00022827"/>
    </source>
</evidence>